<gene>
    <name evidence="1" type="ORF">A3E36_00250</name>
</gene>
<dbReference type="EMBL" id="MHHS01000048">
    <property type="protein sequence ID" value="OGY35585.1"/>
    <property type="molecule type" value="Genomic_DNA"/>
</dbReference>
<comment type="caution">
    <text evidence="1">The sequence shown here is derived from an EMBL/GenBank/DDBJ whole genome shotgun (WGS) entry which is preliminary data.</text>
</comment>
<reference evidence="1 2" key="1">
    <citation type="journal article" date="2016" name="Nat. Commun.">
        <title>Thousands of microbial genomes shed light on interconnected biogeochemical processes in an aquifer system.</title>
        <authorList>
            <person name="Anantharaman K."/>
            <person name="Brown C.T."/>
            <person name="Hug L.A."/>
            <person name="Sharon I."/>
            <person name="Castelle C.J."/>
            <person name="Probst A.J."/>
            <person name="Thomas B.C."/>
            <person name="Singh A."/>
            <person name="Wilkins M.J."/>
            <person name="Karaoz U."/>
            <person name="Brodie E.L."/>
            <person name="Williams K.H."/>
            <person name="Hubbard S.S."/>
            <person name="Banfield J.F."/>
        </authorList>
    </citation>
    <scope>NUCLEOTIDE SEQUENCE [LARGE SCALE GENOMIC DNA]</scope>
</reference>
<dbReference type="AlphaFoldDB" id="A0A1G1X6E3"/>
<evidence type="ECO:0000313" key="2">
    <source>
        <dbReference type="Proteomes" id="UP000177941"/>
    </source>
</evidence>
<protein>
    <submittedName>
        <fullName evidence="1">Uncharacterized protein</fullName>
    </submittedName>
</protein>
<proteinExistence type="predicted"/>
<dbReference type="Proteomes" id="UP000177941">
    <property type="component" value="Unassembled WGS sequence"/>
</dbReference>
<evidence type="ECO:0000313" key="1">
    <source>
        <dbReference type="EMBL" id="OGY35585.1"/>
    </source>
</evidence>
<accession>A0A1G1X6E3</accession>
<sequence length="209" mass="24322">MEDSMTDLEKTKEEIMRDFWTKSFYSHEKSEEWVQECLDFQVKDLKSNYDKALATKVSWWFKYYVDPVLSLGSDNYYLTLQFGIVVSIAAVEAVLGGGGKPAWKPVFEFFEENLSDSDKKIIEKGIDWTDSRKNTMEISIRELVARRNALLHGLYLPNLNAKENLGTVTYSQFEYKDNKNHVGLIIKLTPEDFAEKTKIAIQNYFKKKI</sequence>
<organism evidence="1 2">
    <name type="scientific">Candidatus Andersenbacteria bacterium RIFCSPHIGHO2_12_FULL_45_11b</name>
    <dbReference type="NCBI Taxonomy" id="1797282"/>
    <lineage>
        <taxon>Bacteria</taxon>
        <taxon>Candidatus Anderseniibacteriota</taxon>
    </lineage>
</organism>
<name>A0A1G1X6E3_9BACT</name>